<sequence>TDSSCELMTFTPYHVNTYQPIVVYAAGWKVYRRHRLYDACASDPCPQGSVCVQYDQPLFERFREDLDFYMCSRAPWYLNEVSNGRNKCKMQMYYDSDLLPFNMNYFGVSEPYYTAFSKCIQNDCVCVMCLGYEGNANDLDQCIRHMNIFNLAQIKSQSGVTSS</sequence>
<comment type="caution">
    <text evidence="1">The sequence shown here is derived from an EMBL/GenBank/DDBJ whole genome shotgun (WGS) entry which is preliminary data.</text>
</comment>
<evidence type="ECO:0000313" key="2">
    <source>
        <dbReference type="Proteomes" id="UP001381693"/>
    </source>
</evidence>
<accession>A0AAN8XK04</accession>
<keyword evidence="2" id="KW-1185">Reference proteome</keyword>
<name>A0AAN8XK04_HALRR</name>
<protein>
    <submittedName>
        <fullName evidence="1">Uncharacterized protein</fullName>
    </submittedName>
</protein>
<dbReference type="EMBL" id="JAXCGZ010000403">
    <property type="protein sequence ID" value="KAK7086040.1"/>
    <property type="molecule type" value="Genomic_DNA"/>
</dbReference>
<organism evidence="1 2">
    <name type="scientific">Halocaridina rubra</name>
    <name type="common">Hawaiian red shrimp</name>
    <dbReference type="NCBI Taxonomy" id="373956"/>
    <lineage>
        <taxon>Eukaryota</taxon>
        <taxon>Metazoa</taxon>
        <taxon>Ecdysozoa</taxon>
        <taxon>Arthropoda</taxon>
        <taxon>Crustacea</taxon>
        <taxon>Multicrustacea</taxon>
        <taxon>Malacostraca</taxon>
        <taxon>Eumalacostraca</taxon>
        <taxon>Eucarida</taxon>
        <taxon>Decapoda</taxon>
        <taxon>Pleocyemata</taxon>
        <taxon>Caridea</taxon>
        <taxon>Atyoidea</taxon>
        <taxon>Atyidae</taxon>
        <taxon>Halocaridina</taxon>
    </lineage>
</organism>
<reference evidence="1 2" key="1">
    <citation type="submission" date="2023-11" db="EMBL/GenBank/DDBJ databases">
        <title>Halocaridina rubra genome assembly.</title>
        <authorList>
            <person name="Smith C."/>
        </authorList>
    </citation>
    <scope>NUCLEOTIDE SEQUENCE [LARGE SCALE GENOMIC DNA]</scope>
    <source>
        <strain evidence="1">EP-1</strain>
        <tissue evidence="1">Whole</tissue>
    </source>
</reference>
<feature type="non-terminal residue" evidence="1">
    <location>
        <position position="1"/>
    </location>
</feature>
<proteinExistence type="predicted"/>
<evidence type="ECO:0000313" key="1">
    <source>
        <dbReference type="EMBL" id="KAK7086040.1"/>
    </source>
</evidence>
<dbReference type="Proteomes" id="UP001381693">
    <property type="component" value="Unassembled WGS sequence"/>
</dbReference>
<dbReference type="AlphaFoldDB" id="A0AAN8XK04"/>
<gene>
    <name evidence="1" type="ORF">SK128_011632</name>
</gene>